<dbReference type="InterPro" id="IPR003593">
    <property type="entry name" value="AAA+_ATPase"/>
</dbReference>
<dbReference type="GO" id="GO:0005524">
    <property type="term" value="F:ATP binding"/>
    <property type="evidence" value="ECO:0007669"/>
    <property type="project" value="UniProtKB-KW"/>
</dbReference>
<dbReference type="Gene3D" id="3.40.50.300">
    <property type="entry name" value="P-loop containing nucleotide triphosphate hydrolases"/>
    <property type="match status" value="1"/>
</dbReference>
<reference evidence="12 13" key="1">
    <citation type="journal article" date="2013" name="Genome Announc.">
        <title>Draft Genome Sequence for Caulobacter sp. Strain OR37, a Bacterium Tolerant to Heavy Metals.</title>
        <authorList>
            <person name="Utturkar S.M."/>
            <person name="Bollmann A."/>
            <person name="Brzoska R.M."/>
            <person name="Klingeman D.M."/>
            <person name="Epstein S.E."/>
            <person name="Palumbo A.V."/>
            <person name="Brown S.D."/>
        </authorList>
    </citation>
    <scope>NUCLEOTIDE SEQUENCE [LARGE SCALE GENOMIC DNA]</scope>
    <source>
        <strain evidence="12 13">OR37</strain>
    </source>
</reference>
<dbReference type="Proteomes" id="UP000013063">
    <property type="component" value="Unassembled WGS sequence"/>
</dbReference>
<dbReference type="STRING" id="1292034.OR37_00391"/>
<feature type="domain" description="Response regulatory" evidence="11">
    <location>
        <begin position="12"/>
        <end position="126"/>
    </location>
</feature>
<dbReference type="InterPro" id="IPR025944">
    <property type="entry name" value="Sigma_54_int_dom_CS"/>
</dbReference>
<dbReference type="InterPro" id="IPR001261">
    <property type="entry name" value="ArgE/DapE_CS"/>
</dbReference>
<dbReference type="InterPro" id="IPR027417">
    <property type="entry name" value="P-loop_NTPase"/>
</dbReference>
<evidence type="ECO:0000256" key="3">
    <source>
        <dbReference type="ARBA" id="ARBA00022801"/>
    </source>
</evidence>
<dbReference type="RefSeq" id="WP_004615461.1">
    <property type="nucleotide sequence ID" value="NZ_APMP01000001.1"/>
</dbReference>
<evidence type="ECO:0000256" key="2">
    <source>
        <dbReference type="ARBA" id="ARBA00022741"/>
    </source>
</evidence>
<dbReference type="SMART" id="SM00448">
    <property type="entry name" value="REC"/>
    <property type="match status" value="1"/>
</dbReference>
<dbReference type="InterPro" id="IPR058031">
    <property type="entry name" value="AAA_lid_NorR"/>
</dbReference>
<evidence type="ECO:0000256" key="4">
    <source>
        <dbReference type="ARBA" id="ARBA00022840"/>
    </source>
</evidence>
<name>R0EEM5_CAUVI</name>
<dbReference type="GO" id="GO:0006355">
    <property type="term" value="P:regulation of DNA-templated transcription"/>
    <property type="evidence" value="ECO:0007669"/>
    <property type="project" value="InterPro"/>
</dbReference>
<evidence type="ECO:0000256" key="5">
    <source>
        <dbReference type="ARBA" id="ARBA00023012"/>
    </source>
</evidence>
<feature type="modified residue" description="4-aspartylphosphate" evidence="9">
    <location>
        <position position="61"/>
    </location>
</feature>
<dbReference type="EMBL" id="APMP01000001">
    <property type="protein sequence ID" value="ENZ83883.1"/>
    <property type="molecule type" value="Genomic_DNA"/>
</dbReference>
<dbReference type="GO" id="GO:0000160">
    <property type="term" value="P:phosphorelay signal transduction system"/>
    <property type="evidence" value="ECO:0007669"/>
    <property type="project" value="UniProtKB-KW"/>
</dbReference>
<evidence type="ECO:0000256" key="6">
    <source>
        <dbReference type="ARBA" id="ARBA00023015"/>
    </source>
</evidence>
<keyword evidence="3" id="KW-0378">Hydrolase</keyword>
<gene>
    <name evidence="12" type="ORF">OR37_00391</name>
</gene>
<dbReference type="PROSITE" id="PS50110">
    <property type="entry name" value="RESPONSE_REGULATORY"/>
    <property type="match status" value="1"/>
</dbReference>
<dbReference type="GO" id="GO:0003677">
    <property type="term" value="F:DNA binding"/>
    <property type="evidence" value="ECO:0007669"/>
    <property type="project" value="UniProtKB-KW"/>
</dbReference>
<keyword evidence="5" id="KW-0902">Two-component regulatory system</keyword>
<organism evidence="12 13">
    <name type="scientific">Caulobacter vibrioides OR37</name>
    <dbReference type="NCBI Taxonomy" id="1292034"/>
    <lineage>
        <taxon>Bacteria</taxon>
        <taxon>Pseudomonadati</taxon>
        <taxon>Pseudomonadota</taxon>
        <taxon>Alphaproteobacteria</taxon>
        <taxon>Caulobacterales</taxon>
        <taxon>Caulobacteraceae</taxon>
        <taxon>Caulobacter</taxon>
    </lineage>
</organism>
<dbReference type="Pfam" id="PF25601">
    <property type="entry name" value="AAA_lid_14"/>
    <property type="match status" value="1"/>
</dbReference>
<dbReference type="InterPro" id="IPR009057">
    <property type="entry name" value="Homeodomain-like_sf"/>
</dbReference>
<evidence type="ECO:0000256" key="7">
    <source>
        <dbReference type="ARBA" id="ARBA00023159"/>
    </source>
</evidence>
<dbReference type="InterPro" id="IPR001789">
    <property type="entry name" value="Sig_transdc_resp-reg_receiver"/>
</dbReference>
<evidence type="ECO:0000256" key="1">
    <source>
        <dbReference type="ARBA" id="ARBA00022553"/>
    </source>
</evidence>
<dbReference type="PANTHER" id="PTHR32071">
    <property type="entry name" value="TRANSCRIPTIONAL REGULATORY PROTEIN"/>
    <property type="match status" value="1"/>
</dbReference>
<dbReference type="Gene3D" id="3.40.50.2300">
    <property type="match status" value="1"/>
</dbReference>
<evidence type="ECO:0000256" key="9">
    <source>
        <dbReference type="PROSITE-ProRule" id="PRU00169"/>
    </source>
</evidence>
<keyword evidence="2" id="KW-0547">Nucleotide-binding</keyword>
<dbReference type="PROSITE" id="PS00758">
    <property type="entry name" value="ARGE_DAPE_CPG2_1"/>
    <property type="match status" value="1"/>
</dbReference>
<comment type="caution">
    <text evidence="12">The sequence shown here is derived from an EMBL/GenBank/DDBJ whole genome shotgun (WGS) entry which is preliminary data.</text>
</comment>
<dbReference type="PROSITE" id="PS00688">
    <property type="entry name" value="SIGMA54_INTERACT_3"/>
    <property type="match status" value="1"/>
</dbReference>
<dbReference type="PATRIC" id="fig|1292034.3.peg.388"/>
<proteinExistence type="predicted"/>
<evidence type="ECO:0000313" key="13">
    <source>
        <dbReference type="Proteomes" id="UP000013063"/>
    </source>
</evidence>
<dbReference type="SUPFAM" id="SSF52540">
    <property type="entry name" value="P-loop containing nucleoside triphosphate hydrolases"/>
    <property type="match status" value="1"/>
</dbReference>
<protein>
    <submittedName>
        <fullName evidence="12">Response regulator with CheY-like receiver, AAA-type ATPase, and DNA-binding domain</fullName>
    </submittedName>
</protein>
<keyword evidence="6" id="KW-0805">Transcription regulation</keyword>
<keyword evidence="13" id="KW-1185">Reference proteome</keyword>
<dbReference type="CDD" id="cd00009">
    <property type="entry name" value="AAA"/>
    <property type="match status" value="1"/>
</dbReference>
<dbReference type="Gene3D" id="1.10.10.60">
    <property type="entry name" value="Homeodomain-like"/>
    <property type="match status" value="1"/>
</dbReference>
<dbReference type="PROSITE" id="PS50045">
    <property type="entry name" value="SIGMA54_INTERACT_4"/>
    <property type="match status" value="1"/>
</dbReference>
<dbReference type="SUPFAM" id="SSF46689">
    <property type="entry name" value="Homeodomain-like"/>
    <property type="match status" value="1"/>
</dbReference>
<dbReference type="PANTHER" id="PTHR32071:SF57">
    <property type="entry name" value="C4-DICARBOXYLATE TRANSPORT TRANSCRIPTIONAL REGULATORY PROTEIN DCTD"/>
    <property type="match status" value="1"/>
</dbReference>
<evidence type="ECO:0000259" key="11">
    <source>
        <dbReference type="PROSITE" id="PS50110"/>
    </source>
</evidence>
<keyword evidence="7" id="KW-0010">Activator</keyword>
<dbReference type="InterPro" id="IPR002078">
    <property type="entry name" value="Sigma_54_int"/>
</dbReference>
<accession>R0EEM5</accession>
<dbReference type="OrthoDB" id="9770562at2"/>
<keyword evidence="4" id="KW-0067">ATP-binding</keyword>
<dbReference type="SMART" id="SM00382">
    <property type="entry name" value="AAA"/>
    <property type="match status" value="1"/>
</dbReference>
<evidence type="ECO:0000256" key="8">
    <source>
        <dbReference type="ARBA" id="ARBA00023163"/>
    </source>
</evidence>
<feature type="domain" description="Sigma-54 factor interaction" evidence="10">
    <location>
        <begin position="151"/>
        <end position="380"/>
    </location>
</feature>
<dbReference type="InterPro" id="IPR011006">
    <property type="entry name" value="CheY-like_superfamily"/>
</dbReference>
<evidence type="ECO:0000259" key="10">
    <source>
        <dbReference type="PROSITE" id="PS50045"/>
    </source>
</evidence>
<dbReference type="FunFam" id="3.40.50.2300:FF:000018">
    <property type="entry name" value="DNA-binding transcriptional regulator NtrC"/>
    <property type="match status" value="1"/>
</dbReference>
<sequence>MPASAHPLSVNQVAFIDDDEALREANIQALRLAGFEVLAFASAEAALAALPDGFAGVVVSDIRMPRMDGRQLFVRLKARDEDLPVILITGHADVSEAVEAMRDGVYDFVAKPYAPDRLVSSVRRALEKRRLVLENRQLRTIADEARDDWPLIGQTPVMERLRATLRQLASADVDVLLEGETGVGKELAARALHAWGRRRDREFVAVDCAALPVQALDSELFGHELGAFNGAVRQRVGRIQQADRGTLFLDEIETLAPDAQGKFLRVLEEREITPLGSNRAHTLDLRVVAAAKGDLAEAVAAGTFRQDLFHRLDVVRIRIPPLRERREDVPLLFAHFLARACERLNGPQPSIDERVRWRLHNHDWPGNVRELGHYAQRVALGLADPAPPSIAEQPSLPARVATYEARVIEEVLAGCGGDVRSALKVLRIPRKTFYDKVARHGLDLDKHRRPR</sequence>
<dbReference type="Gene3D" id="1.10.8.60">
    <property type="match status" value="1"/>
</dbReference>
<keyword evidence="1 9" id="KW-0597">Phosphoprotein</keyword>
<keyword evidence="8" id="KW-0804">Transcription</keyword>
<dbReference type="AlphaFoldDB" id="R0EEM5"/>
<dbReference type="Pfam" id="PF00072">
    <property type="entry name" value="Response_reg"/>
    <property type="match status" value="1"/>
</dbReference>
<keyword evidence="12" id="KW-0238">DNA-binding</keyword>
<evidence type="ECO:0000313" key="12">
    <source>
        <dbReference type="EMBL" id="ENZ83883.1"/>
    </source>
</evidence>
<dbReference type="SUPFAM" id="SSF52172">
    <property type="entry name" value="CheY-like"/>
    <property type="match status" value="1"/>
</dbReference>
<dbReference type="FunFam" id="3.40.50.300:FF:000006">
    <property type="entry name" value="DNA-binding transcriptional regulator NtrC"/>
    <property type="match status" value="1"/>
</dbReference>
<dbReference type="eggNOG" id="COG2204">
    <property type="taxonomic scope" value="Bacteria"/>
</dbReference>
<dbReference type="Pfam" id="PF00158">
    <property type="entry name" value="Sigma54_activat"/>
    <property type="match status" value="1"/>
</dbReference>